<evidence type="ECO:0000256" key="6">
    <source>
        <dbReference type="SAM" id="MobiDB-lite"/>
    </source>
</evidence>
<dbReference type="GO" id="GO:0003678">
    <property type="term" value="F:DNA helicase activity"/>
    <property type="evidence" value="ECO:0007669"/>
    <property type="project" value="TreeGrafter"/>
</dbReference>
<dbReference type="CDD" id="cd18795">
    <property type="entry name" value="SF2_C_Ski2"/>
    <property type="match status" value="1"/>
</dbReference>
<evidence type="ECO:0000256" key="1">
    <source>
        <dbReference type="ARBA" id="ARBA00022737"/>
    </source>
</evidence>
<evidence type="ECO:0000256" key="3">
    <source>
        <dbReference type="ARBA" id="ARBA00022801"/>
    </source>
</evidence>
<dbReference type="Pfam" id="PF02889">
    <property type="entry name" value="Sec63"/>
    <property type="match status" value="2"/>
</dbReference>
<dbReference type="STRING" id="97972.A0A2V1EDC4"/>
<keyword evidence="10" id="KW-1185">Reference proteome</keyword>
<dbReference type="FunFam" id="3.40.50.300:FF:000368">
    <property type="entry name" value="U5 small nuclear ribonucleoprotein 200 kDa helicase"/>
    <property type="match status" value="1"/>
</dbReference>
<name>A0A2V1EDC4_9PLEO</name>
<dbReference type="InterPro" id="IPR041094">
    <property type="entry name" value="Brr2_helicase_PWI"/>
</dbReference>
<dbReference type="PROSITE" id="PS51194">
    <property type="entry name" value="HELICASE_CTER"/>
    <property type="match status" value="1"/>
</dbReference>
<reference evidence="9 10" key="1">
    <citation type="journal article" date="2018" name="Sci. Rep.">
        <title>Comparative genomics provides insights into the lifestyle and reveals functional heterogeneity of dark septate endophytic fungi.</title>
        <authorList>
            <person name="Knapp D.G."/>
            <person name="Nemeth J.B."/>
            <person name="Barry K."/>
            <person name="Hainaut M."/>
            <person name="Henrissat B."/>
            <person name="Johnson J."/>
            <person name="Kuo A."/>
            <person name="Lim J.H.P."/>
            <person name="Lipzen A."/>
            <person name="Nolan M."/>
            <person name="Ohm R.A."/>
            <person name="Tamas L."/>
            <person name="Grigoriev I.V."/>
            <person name="Spatafora J.W."/>
            <person name="Nagy L.G."/>
            <person name="Kovacs G.M."/>
        </authorList>
    </citation>
    <scope>NUCLEOTIDE SEQUENCE [LARGE SCALE GENOMIC DNA]</scope>
    <source>
        <strain evidence="9 10">DSE2036</strain>
    </source>
</reference>
<evidence type="ECO:0000313" key="10">
    <source>
        <dbReference type="Proteomes" id="UP000244855"/>
    </source>
</evidence>
<dbReference type="InterPro" id="IPR011545">
    <property type="entry name" value="DEAD/DEAH_box_helicase_dom"/>
</dbReference>
<dbReference type="PANTHER" id="PTHR47961:SF4">
    <property type="entry name" value="ACTIVATING SIGNAL COINTEGRATOR 1 COMPLEX SUBUNIT 3"/>
    <property type="match status" value="1"/>
</dbReference>
<dbReference type="InterPro" id="IPR014001">
    <property type="entry name" value="Helicase_ATP-bd"/>
</dbReference>
<protein>
    <submittedName>
        <fullName evidence="9">Sec63-domain-containing protein</fullName>
    </submittedName>
</protein>
<dbReference type="Gene3D" id="1.10.150.20">
    <property type="entry name" value="5' to 3' exonuclease, C-terminal subdomain"/>
    <property type="match status" value="2"/>
</dbReference>
<evidence type="ECO:0000256" key="5">
    <source>
        <dbReference type="ARBA" id="ARBA00022840"/>
    </source>
</evidence>
<dbReference type="GO" id="GO:0016787">
    <property type="term" value="F:hydrolase activity"/>
    <property type="evidence" value="ECO:0007669"/>
    <property type="project" value="UniProtKB-KW"/>
</dbReference>
<dbReference type="InterPro" id="IPR001650">
    <property type="entry name" value="Helicase_C-like"/>
</dbReference>
<dbReference type="SUPFAM" id="SSF81296">
    <property type="entry name" value="E set domains"/>
    <property type="match status" value="1"/>
</dbReference>
<dbReference type="SMART" id="SM00487">
    <property type="entry name" value="DEXDc"/>
    <property type="match status" value="2"/>
</dbReference>
<evidence type="ECO:0000256" key="4">
    <source>
        <dbReference type="ARBA" id="ARBA00022806"/>
    </source>
</evidence>
<keyword evidence="1" id="KW-0677">Repeat</keyword>
<keyword evidence="3" id="KW-0378">Hydrolase</keyword>
<keyword evidence="2" id="KW-0547">Nucleotide-binding</keyword>
<dbReference type="Pfam" id="PF21188">
    <property type="entry name" value="BRR2_plug"/>
    <property type="match status" value="1"/>
</dbReference>
<dbReference type="FunFam" id="1.10.3380.10:FF:000005">
    <property type="entry name" value="Pre-mRNA splicing helicase, putative"/>
    <property type="match status" value="1"/>
</dbReference>
<dbReference type="EMBL" id="KZ805301">
    <property type="protein sequence ID" value="PVI08029.1"/>
    <property type="molecule type" value="Genomic_DNA"/>
</dbReference>
<evidence type="ECO:0000256" key="2">
    <source>
        <dbReference type="ARBA" id="ARBA00022741"/>
    </source>
</evidence>
<dbReference type="Pfam" id="PF00271">
    <property type="entry name" value="Helicase_C"/>
    <property type="match status" value="1"/>
</dbReference>
<dbReference type="Gene3D" id="3.40.50.300">
    <property type="entry name" value="P-loop containing nucleotide triphosphate hydrolases"/>
    <property type="match status" value="4"/>
</dbReference>
<sequence>MADPKQNNLAQFKYTAMSNLVLQHDRRFTSRRADEATGDPESLAGRINIRDMGGRTARDNAPVQKKKPKSTFEVARGSINEGGDVLEREQRKRKRDDGTGVFGATTAADTELGIEDLRYKPRTPATRATFELITTIVSKHLGDVPMVFTRSAADAVLEYLKDDTTKDFDKKKLVDDILGSSMGAKEFNELVNLGKKITDYDAQDEDEEMADGADGDGAEDDNNQGVAVVFDEDDEDEDGPQTFEVRDGDTSDEEEDGEQPIEEIGGDSKQEKVDDALLSGEETIIQGDSASADRNEDGDGLIPVHEIDAYWLQRQIGQLYEDAHTQQEKTQEALNILGGVDEDGDEKPLREIENDLMELFDYEHHELVAKLVLNRDRVVWVTKWRQVAEDKDERAAVEGEMKAAGQQRILQELRARETGVRTESDGPKKMKFDLRDISIPDSKDVDMEDAPKPDGVVGGLQPSGRLVNLDNIVFDQGNHLMTNPSVKLPQGSTRRTFKGYEEIHVPAPKAKRDPNERNLPTTELPEWARVGFGSSKELNRIQTKCFPTAFHDDGNMLICAPTGSGKTNVAMLAILREIGKHRNPETGEIALDDFKIVFIAPLKALVQEQVGNFGKRLAPYGIRVAELTGDRQLTKQQISETQIIVTTPEKYDVITRKATDTSYINLVRLVCIDEIHLLHDDRGPVVESIVSRTIRRTEQTGEPVRLVGLSATLPNYKDVASFLRVDPDKGLFHFDATYRPCPLKQEFIGVTDKKAIKQLKTMNDVCYTKVMEQVGEHRNQMLIFVHSRKETAKTGKYIRDKALELETIGKILRSDNATREILRSEAENVQNADLKDLIPYGFGIHHAGMSRDDRTTVEALFSDGAIQVLVCTATLAWGVNLPAHTVIIKGTQVYSPEKGSWVELSPQDVLQMLGRAGRPQFDTYGEGIIITTQAEIQYYLSLLNQQLPIESQFISRLADNLNAEIVLGNVRTRDEGVDWLGYTYLFVRMLRSPGLYRVGPEYENDVVLEQRRVDLIHAAAHVLEKGNLIKYDRKSGVLQPTELGRIASHYYITHNSMATYNTHIQPGISAIELFRIFALSEEFKYIPVRQDEKLELAKLLGRVPIPVKEGVEEAQAKINVLLQAYISRLKLEGLALMADLVYVTQSAGRILRAIFEICLKKGWAQVAKLALDLCKMAEKRMWPTMTPLRQFPECPRDIVQKAERIDVPWSSYFGLDPPNMGELLGMPRAGRTVCNLVNKFPRLELEATPRPVTRSMLRIELTLRPIFEWDDQLHGASEAFWILVEDCDGEQILFHDQFILRKDYAEGEMNEHLVELTVPIDEPMPPNYFITVLSDRWMGSETKLAVSFQKLILPEKFPAHTPVLDLQPLPISALKKKEYMALYDDISRFNKVQTQVFNSLYTSDDNVLVGAAAGIGKTICAEFAILRQWLTHEGRIVYLAPFQELVDNQYKNWSSRLSELGGGKDVVKLTGETTADLRLLEKGDLILATPAQWDSLSRQWQRRKNVQSVTLLIADNLHMIGGSYGYIYEIVVSRMQTMAAQLESKLRIVGLSVSLANARDVGEWIGASKHTIFNFSPGVRAVPLELKIQTFTIPHFPSLMLAMAKPTYKAIMSMSPDKPAMVFVPNRKQARTTAADLFAACVADDQEDRFLNAPLDEIQPILEKVNERALAESLSHGIGYFHEALNAFDKKAVQHLFKVGAIQVMVVSRDSCWEIDNTAHLVVVMNTQFFEGREHRYIDYPISDLLQMFGKAGKAGQDKSAKGVLMVPAVKRDYYKKFLNEALPVESYLHDYLHDAFVAEISTKTIESTQEAVDWTTYTYFYRRLLHNPSYYNLHDTSHESISAHLSELVEQTLKELVEANIIEHDEEEDAITPLNSCMIAAYYNISFITMQTLMMSLNGKTSLKGVLEIITAATEFEDIQIRRHEEHILSRIYDRVPYKMQEPNFETPHFKAFVLLQAYFSRMQLPIDLAKDQEVVVRKVLNILNASVDVLSSEAHLNALSAMELSQMVVQAMWQKDSPLKQIPHFDADVIRAVQKFGIKDIDDFINAMDEDENPDYKALMKAIGLNGRQLQEVATFTNEYYPNLELEHEVVDPDDIETNSPSHIKVRITRNLDEDEQPKTDVHAPFYPADKTESFWLVIGDQKQKSLLGIKKVTVGRKVETLLEFTLEQPGEHELTLFLVSDSYLGVDQAPTFVVNAAEGMDEDEEEEEGDEE</sequence>
<dbReference type="FunFam" id="1.10.10.10:FF:000024">
    <property type="entry name" value="U5 small nuclear ribonucleoprotein helicase"/>
    <property type="match status" value="1"/>
</dbReference>
<evidence type="ECO:0000259" key="7">
    <source>
        <dbReference type="PROSITE" id="PS51192"/>
    </source>
</evidence>
<accession>A0A2V1EDC4</accession>
<dbReference type="FunFam" id="2.60.40.150:FF:000004">
    <property type="entry name" value="RNA helicase, activating signal cointegrator 1"/>
    <property type="match status" value="1"/>
</dbReference>
<dbReference type="SUPFAM" id="SSF46785">
    <property type="entry name" value="Winged helix' DNA-binding domain"/>
    <property type="match status" value="2"/>
</dbReference>
<gene>
    <name evidence="9" type="ORF">DM02DRAFT_608128</name>
</gene>
<dbReference type="CDD" id="cd18021">
    <property type="entry name" value="DEXHc_Brr2_2"/>
    <property type="match status" value="1"/>
</dbReference>
<dbReference type="SUPFAM" id="SSF158702">
    <property type="entry name" value="Sec63 N-terminal domain-like"/>
    <property type="match status" value="2"/>
</dbReference>
<dbReference type="FunFam" id="3.40.50.300:FF:000254">
    <property type="entry name" value="U5 small nuclear ribonucleoprotein helicase"/>
    <property type="match status" value="1"/>
</dbReference>
<dbReference type="Pfam" id="PF23445">
    <property type="entry name" value="WHD_SNRNP200"/>
    <property type="match status" value="2"/>
</dbReference>
<dbReference type="Pfam" id="PF00270">
    <property type="entry name" value="DEAD"/>
    <property type="match status" value="2"/>
</dbReference>
<dbReference type="Proteomes" id="UP000244855">
    <property type="component" value="Unassembled WGS sequence"/>
</dbReference>
<dbReference type="InterPro" id="IPR050474">
    <property type="entry name" value="Hel308_SKI2-like"/>
</dbReference>
<dbReference type="GO" id="GO:0005682">
    <property type="term" value="C:U5 snRNP"/>
    <property type="evidence" value="ECO:0007669"/>
    <property type="project" value="UniProtKB-ARBA"/>
</dbReference>
<dbReference type="Pfam" id="PF18149">
    <property type="entry name" value="Helicase_PWI"/>
    <property type="match status" value="1"/>
</dbReference>
<dbReference type="InterPro" id="IPR004179">
    <property type="entry name" value="Sec63-dom"/>
</dbReference>
<dbReference type="OrthoDB" id="5575at2759"/>
<dbReference type="FunFam" id="3.40.50.300:FF:000102">
    <property type="entry name" value="RNA helicase, activating signal cointegrator 1"/>
    <property type="match status" value="1"/>
</dbReference>
<dbReference type="InterPro" id="IPR014756">
    <property type="entry name" value="Ig_E-set"/>
</dbReference>
<feature type="domain" description="Helicase ATP-binding" evidence="7">
    <location>
        <begin position="1398"/>
        <end position="1573"/>
    </location>
</feature>
<evidence type="ECO:0000259" key="8">
    <source>
        <dbReference type="PROSITE" id="PS51194"/>
    </source>
</evidence>
<dbReference type="CDD" id="cd18019">
    <property type="entry name" value="DEXHc_Brr2_1"/>
    <property type="match status" value="1"/>
</dbReference>
<dbReference type="Gene3D" id="1.10.3380.10">
    <property type="entry name" value="Sec63 N-terminal domain-like domain"/>
    <property type="match status" value="2"/>
</dbReference>
<dbReference type="Gene3D" id="2.60.40.150">
    <property type="entry name" value="C2 domain"/>
    <property type="match status" value="2"/>
</dbReference>
<dbReference type="InterPro" id="IPR035892">
    <property type="entry name" value="C2_domain_sf"/>
</dbReference>
<dbReference type="InterPro" id="IPR036390">
    <property type="entry name" value="WH_DNA-bd_sf"/>
</dbReference>
<evidence type="ECO:0000313" key="9">
    <source>
        <dbReference type="EMBL" id="PVI08029.1"/>
    </source>
</evidence>
<dbReference type="GO" id="GO:0000712">
    <property type="term" value="P:resolution of meiotic recombination intermediates"/>
    <property type="evidence" value="ECO:0007669"/>
    <property type="project" value="TreeGrafter"/>
</dbReference>
<proteinExistence type="predicted"/>
<dbReference type="FunFam" id="2.60.40.150:FF:000133">
    <property type="entry name" value="Pre-mRNA splicing helicase, putative"/>
    <property type="match status" value="1"/>
</dbReference>
<dbReference type="InterPro" id="IPR027417">
    <property type="entry name" value="P-loop_NTPase"/>
</dbReference>
<dbReference type="GO" id="GO:0000393">
    <property type="term" value="P:spliceosomal conformational changes to generate catalytic conformation"/>
    <property type="evidence" value="ECO:0007669"/>
    <property type="project" value="UniProtKB-ARBA"/>
</dbReference>
<keyword evidence="4" id="KW-0347">Helicase</keyword>
<dbReference type="GO" id="GO:0003676">
    <property type="term" value="F:nucleic acid binding"/>
    <property type="evidence" value="ECO:0007669"/>
    <property type="project" value="InterPro"/>
</dbReference>
<dbReference type="InterPro" id="IPR048863">
    <property type="entry name" value="BRR2_plug"/>
</dbReference>
<feature type="domain" description="Helicase C-terminal" evidence="8">
    <location>
        <begin position="769"/>
        <end position="978"/>
    </location>
</feature>
<dbReference type="PROSITE" id="PS51192">
    <property type="entry name" value="HELICASE_ATP_BIND_1"/>
    <property type="match status" value="2"/>
</dbReference>
<dbReference type="SMART" id="SM00490">
    <property type="entry name" value="HELICc"/>
    <property type="match status" value="1"/>
</dbReference>
<dbReference type="SUPFAM" id="SSF52540">
    <property type="entry name" value="P-loop containing nucleoside triphosphate hydrolases"/>
    <property type="match status" value="3"/>
</dbReference>
<dbReference type="FunFam" id="3.40.50.300:FF:000062">
    <property type="entry name" value="U5 small nuclear ribonucleoprotein helicase"/>
    <property type="match status" value="1"/>
</dbReference>
<feature type="compositionally biased region" description="Acidic residues" evidence="6">
    <location>
        <begin position="250"/>
        <end position="265"/>
    </location>
</feature>
<dbReference type="InterPro" id="IPR057842">
    <property type="entry name" value="WH_MER3"/>
</dbReference>
<feature type="domain" description="Helicase ATP-binding" evidence="7">
    <location>
        <begin position="547"/>
        <end position="731"/>
    </location>
</feature>
<dbReference type="SMART" id="SM00973">
    <property type="entry name" value="Sec63"/>
    <property type="match status" value="2"/>
</dbReference>
<dbReference type="GO" id="GO:0005524">
    <property type="term" value="F:ATP binding"/>
    <property type="evidence" value="ECO:0007669"/>
    <property type="project" value="UniProtKB-KW"/>
</dbReference>
<dbReference type="InterPro" id="IPR036388">
    <property type="entry name" value="WH-like_DNA-bd_sf"/>
</dbReference>
<keyword evidence="5" id="KW-0067">ATP-binding</keyword>
<feature type="compositionally biased region" description="Acidic residues" evidence="6">
    <location>
        <begin position="230"/>
        <end position="239"/>
    </location>
</feature>
<dbReference type="FunFam" id="1.10.3380.10:FF:000001">
    <property type="entry name" value="U5 small nuclear ribonucleoprotein helicase"/>
    <property type="match status" value="1"/>
</dbReference>
<dbReference type="FunFam" id="1.10.10.10:FF:000012">
    <property type="entry name" value="U5 small nuclear ribonucleoprotein helicase"/>
    <property type="match status" value="1"/>
</dbReference>
<dbReference type="PANTHER" id="PTHR47961">
    <property type="entry name" value="DNA POLYMERASE THETA, PUTATIVE (AFU_ORTHOLOGUE AFUA_1G05260)-RELATED"/>
    <property type="match status" value="1"/>
</dbReference>
<dbReference type="FunFam" id="1.10.150.20:FF:000004">
    <property type="entry name" value="U5 small nuclear ribonucleoprotein helicase"/>
    <property type="match status" value="1"/>
</dbReference>
<dbReference type="PIRSF" id="PIRSF039073">
    <property type="entry name" value="BRR2"/>
    <property type="match status" value="1"/>
</dbReference>
<dbReference type="Gene3D" id="1.10.10.10">
    <property type="entry name" value="Winged helix-like DNA-binding domain superfamily/Winged helix DNA-binding domain"/>
    <property type="match status" value="2"/>
</dbReference>
<feature type="region of interest" description="Disordered" evidence="6">
    <location>
        <begin position="230"/>
        <end position="271"/>
    </location>
</feature>
<organism evidence="9 10">
    <name type="scientific">Periconia macrospinosa</name>
    <dbReference type="NCBI Taxonomy" id="97972"/>
    <lineage>
        <taxon>Eukaryota</taxon>
        <taxon>Fungi</taxon>
        <taxon>Dikarya</taxon>
        <taxon>Ascomycota</taxon>
        <taxon>Pezizomycotina</taxon>
        <taxon>Dothideomycetes</taxon>
        <taxon>Pleosporomycetidae</taxon>
        <taxon>Pleosporales</taxon>
        <taxon>Massarineae</taxon>
        <taxon>Periconiaceae</taxon>
        <taxon>Periconia</taxon>
    </lineage>
</organism>